<keyword evidence="4 6" id="KW-0131">Cell cycle</keyword>
<evidence type="ECO:0000256" key="6">
    <source>
        <dbReference type="HAMAP-Rule" id="MF_00267"/>
    </source>
</evidence>
<accession>A0A090IDV8</accession>
<dbReference type="KEGG" id="mvs:MVIS_2268"/>
<dbReference type="Pfam" id="PF03775">
    <property type="entry name" value="MinC_C"/>
    <property type="match status" value="1"/>
</dbReference>
<keyword evidence="2 6" id="KW-0132">Cell division</keyword>
<dbReference type="InterPro" id="IPR007874">
    <property type="entry name" value="MinC_N"/>
</dbReference>
<dbReference type="InterPro" id="IPR036145">
    <property type="entry name" value="MinC_C_sf"/>
</dbReference>
<name>A0A090IDV8_9GAMM</name>
<reference evidence="10 12" key="2">
    <citation type="submission" date="2016-11" db="EMBL/GenBank/DDBJ databases">
        <authorList>
            <person name="Jaros S."/>
            <person name="Januszkiewicz K."/>
            <person name="Wedrychowicz H."/>
        </authorList>
    </citation>
    <scope>NUCLEOTIDE SEQUENCE [LARGE SCALE GENOMIC DNA]</scope>
    <source>
        <strain evidence="10">NVI 5450</strain>
    </source>
</reference>
<evidence type="ECO:0000256" key="4">
    <source>
        <dbReference type="ARBA" id="ARBA00023306"/>
    </source>
</evidence>
<evidence type="ECO:0000256" key="1">
    <source>
        <dbReference type="ARBA" id="ARBA00006291"/>
    </source>
</evidence>
<keyword evidence="3 6" id="KW-0717">Septation</keyword>
<dbReference type="SUPFAM" id="SSF63848">
    <property type="entry name" value="Cell-division inhibitor MinC, C-terminal domain"/>
    <property type="match status" value="1"/>
</dbReference>
<dbReference type="HOGENOM" id="CLU_067812_0_1_6"/>
<dbReference type="Proteomes" id="UP000183794">
    <property type="component" value="Unassembled WGS sequence"/>
</dbReference>
<dbReference type="GO" id="GO:0000917">
    <property type="term" value="P:division septum assembly"/>
    <property type="evidence" value="ECO:0007669"/>
    <property type="project" value="UniProtKB-KW"/>
</dbReference>
<dbReference type="InterPro" id="IPR013033">
    <property type="entry name" value="MinC"/>
</dbReference>
<dbReference type="EMBL" id="FPLD01000102">
    <property type="protein sequence ID" value="SGZ12789.1"/>
    <property type="molecule type" value="Genomic_DNA"/>
</dbReference>
<evidence type="ECO:0000313" key="10">
    <source>
        <dbReference type="EMBL" id="SGZ12789.1"/>
    </source>
</evidence>
<comment type="similarity">
    <text evidence="1 6">Belongs to the MinC family.</text>
</comment>
<evidence type="ECO:0000256" key="3">
    <source>
        <dbReference type="ARBA" id="ARBA00023210"/>
    </source>
</evidence>
<dbReference type="InterPro" id="IPR016098">
    <property type="entry name" value="CAP/MinC_C"/>
</dbReference>
<proteinExistence type="inferred from homology"/>
<evidence type="ECO:0000259" key="7">
    <source>
        <dbReference type="Pfam" id="PF03775"/>
    </source>
</evidence>
<reference evidence="9 11" key="1">
    <citation type="submission" date="2016-11" db="EMBL/GenBank/DDBJ databases">
        <authorList>
            <person name="Klemetsen T."/>
        </authorList>
    </citation>
    <scope>NUCLEOTIDE SEQUENCE [LARGE SCALE GENOMIC DNA]</scope>
    <source>
        <strain evidence="9">MT 2528</strain>
    </source>
</reference>
<comment type="subunit">
    <text evidence="6">Interacts with MinD and FtsZ.</text>
</comment>
<evidence type="ECO:0000313" key="12">
    <source>
        <dbReference type="Proteomes" id="UP000183794"/>
    </source>
</evidence>
<dbReference type="Gene3D" id="3.30.70.260">
    <property type="match status" value="1"/>
</dbReference>
<dbReference type="HAMAP" id="MF_00267">
    <property type="entry name" value="MinC"/>
    <property type="match status" value="1"/>
</dbReference>
<dbReference type="NCBIfam" id="TIGR01222">
    <property type="entry name" value="minC"/>
    <property type="match status" value="1"/>
</dbReference>
<gene>
    <name evidence="6" type="primary">minC</name>
    <name evidence="9" type="ORF">MT2528_3686</name>
    <name evidence="10" type="ORF">NVI5450_3884</name>
</gene>
<protein>
    <recommendedName>
        <fullName evidence="6">Probable septum site-determining protein MinC</fullName>
    </recommendedName>
</protein>
<evidence type="ECO:0000259" key="8">
    <source>
        <dbReference type="Pfam" id="PF05209"/>
    </source>
</evidence>
<evidence type="ECO:0000313" key="11">
    <source>
        <dbReference type="Proteomes" id="UP000182660"/>
    </source>
</evidence>
<dbReference type="GO" id="GO:1901891">
    <property type="term" value="P:regulation of cell septum assembly"/>
    <property type="evidence" value="ECO:0007669"/>
    <property type="project" value="InterPro"/>
</dbReference>
<dbReference type="InterPro" id="IPR005526">
    <property type="entry name" value="Septum_form_inhib_MinC_C"/>
</dbReference>
<evidence type="ECO:0000256" key="2">
    <source>
        <dbReference type="ARBA" id="ARBA00022618"/>
    </source>
</evidence>
<dbReference type="Pfam" id="PF05209">
    <property type="entry name" value="MinC_N"/>
    <property type="match status" value="1"/>
</dbReference>
<dbReference type="OrthoDB" id="9794530at2"/>
<evidence type="ECO:0000256" key="5">
    <source>
        <dbReference type="ARBA" id="ARBA00025606"/>
    </source>
</evidence>
<sequence>MADQSIKFKGTSFTLSVIHIENDAAMANLHSFIADKVCQAPAFFKSAPVVVNVANLAEDIDFQAIEQVITNNGMNLVGIEGCKTAEQKLSVREAGLSVISNTAKNNTSTLVSASKIKPEIQTVIVEKSVTKTIVHKGQIRSGQQIYAQDASLTVLGNISAGAEVIADGSIHIYGALRGRAIAGAKGDDSAQIFCNKLDPELLSINGTYILSDAVQSEFLNTQAQINCINNKLEITKFD</sequence>
<feature type="domain" description="Septum formation inhibitor MinC C-terminal" evidence="7">
    <location>
        <begin position="135"/>
        <end position="234"/>
    </location>
</feature>
<dbReference type="AlphaFoldDB" id="A0A090IDV8"/>
<comment type="function">
    <text evidence="5 6">Cell division inhibitor that blocks the formation of polar Z ring septums. Rapidly oscillates between the poles of the cell to destabilize FtsZ filaments that have formed before they mature into polar Z rings. Prevents FtsZ polymerization.</text>
</comment>
<dbReference type="PATRIC" id="fig|80854.5.peg.2419"/>
<dbReference type="GO" id="GO:0051302">
    <property type="term" value="P:regulation of cell division"/>
    <property type="evidence" value="ECO:0007669"/>
    <property type="project" value="InterPro"/>
</dbReference>
<dbReference type="PANTHER" id="PTHR34108">
    <property type="entry name" value="SEPTUM SITE-DETERMINING PROTEIN MINC"/>
    <property type="match status" value="1"/>
</dbReference>
<dbReference type="EMBL" id="FPLJ01000079">
    <property type="protein sequence ID" value="SGY98685.1"/>
    <property type="molecule type" value="Genomic_DNA"/>
</dbReference>
<dbReference type="Gene3D" id="2.160.20.70">
    <property type="match status" value="1"/>
</dbReference>
<dbReference type="STRING" id="80854.MVIS_2268"/>
<evidence type="ECO:0000313" key="9">
    <source>
        <dbReference type="EMBL" id="SGY98685.1"/>
    </source>
</evidence>
<dbReference type="RefSeq" id="WP_045110464.1">
    <property type="nucleotide sequence ID" value="NZ_CBCRXG010000077.1"/>
</dbReference>
<dbReference type="PANTHER" id="PTHR34108:SF1">
    <property type="entry name" value="SEPTUM SITE-DETERMINING PROTEIN MINC"/>
    <property type="match status" value="1"/>
</dbReference>
<dbReference type="GO" id="GO:0000902">
    <property type="term" value="P:cell morphogenesis"/>
    <property type="evidence" value="ECO:0007669"/>
    <property type="project" value="InterPro"/>
</dbReference>
<organism evidence="10 12">
    <name type="scientific">Moritella viscosa</name>
    <dbReference type="NCBI Taxonomy" id="80854"/>
    <lineage>
        <taxon>Bacteria</taxon>
        <taxon>Pseudomonadati</taxon>
        <taxon>Pseudomonadota</taxon>
        <taxon>Gammaproteobacteria</taxon>
        <taxon>Alteromonadales</taxon>
        <taxon>Moritellaceae</taxon>
        <taxon>Moritella</taxon>
    </lineage>
</organism>
<feature type="domain" description="Septum formation inhibitor MinC N-terminal" evidence="8">
    <location>
        <begin position="6"/>
        <end position="76"/>
    </location>
</feature>
<keyword evidence="11" id="KW-1185">Reference proteome</keyword>
<dbReference type="Proteomes" id="UP000182660">
    <property type="component" value="Unassembled WGS sequence"/>
</dbReference>